<keyword evidence="3" id="KW-1185">Reference proteome</keyword>
<proteinExistence type="predicted"/>
<gene>
    <name evidence="2" type="ORF">SAMN05192529_11252</name>
</gene>
<protein>
    <recommendedName>
        <fullName evidence="4">Glycosyl hydrolases family 43</fullName>
    </recommendedName>
</protein>
<dbReference type="STRING" id="551991.SAMN05192529_11252"/>
<name>A0A1H3ZVZ1_9BACT</name>
<dbReference type="AlphaFoldDB" id="A0A1H3ZVZ1"/>
<feature type="transmembrane region" description="Helical" evidence="1">
    <location>
        <begin position="28"/>
        <end position="49"/>
    </location>
</feature>
<evidence type="ECO:0008006" key="4">
    <source>
        <dbReference type="Google" id="ProtNLM"/>
    </source>
</evidence>
<reference evidence="2 3" key="1">
    <citation type="submission" date="2016-10" db="EMBL/GenBank/DDBJ databases">
        <authorList>
            <person name="de Groot N.N."/>
        </authorList>
    </citation>
    <scope>NUCLEOTIDE SEQUENCE [LARGE SCALE GENOMIC DNA]</scope>
    <source>
        <strain evidence="2 3">Vu-144</strain>
    </source>
</reference>
<dbReference type="Proteomes" id="UP000199041">
    <property type="component" value="Unassembled WGS sequence"/>
</dbReference>
<evidence type="ECO:0000256" key="1">
    <source>
        <dbReference type="SAM" id="Phobius"/>
    </source>
</evidence>
<keyword evidence="1" id="KW-0812">Transmembrane</keyword>
<dbReference type="InterPro" id="IPR023296">
    <property type="entry name" value="Glyco_hydro_beta-prop_sf"/>
</dbReference>
<sequence length="389" mass="44233">MRLHRDHLVISAGKGQPGRKWNKHALPFNSLALLFAAVVMVLSVGRVIAQSKSDHSTKGYGYLYCHMNKNGEYTCYALSRDGIEFHELLGGGPVYNPEKLSAIEGGSRDAFIARAGGHKGYVMVVTDMSNHKSHSWFNYGIDLLKSDDLIHWRSVSFDFRKGPGIFCHSGSADFYKDYGAICRVWAPQIIWDPGYKWEDGQTGGYFIYYSLLNAKEDKYDRIFYSYADKSFTKLTKPKLLIDWGYATIDADINYVPADGKYHLLIKKEGGTPGIYTSQADELTGPYSKPDDKDYIRFEGNRKVEGPSAFQLIGDSAWQVAYVEYSSRPTKYRICQADKYLKNFKNPKDIAGDAAQYAQHGSFLVLNKKEYQKLEKWSENYMKKKAQTEK</sequence>
<dbReference type="RefSeq" id="WP_211481823.1">
    <property type="nucleotide sequence ID" value="NZ_FNQY01000012.1"/>
</dbReference>
<keyword evidence="1" id="KW-0472">Membrane</keyword>
<dbReference type="CDD" id="cd08983">
    <property type="entry name" value="GH43_Bt3655-like"/>
    <property type="match status" value="1"/>
</dbReference>
<dbReference type="Gene3D" id="2.115.10.20">
    <property type="entry name" value="Glycosyl hydrolase domain, family 43"/>
    <property type="match status" value="1"/>
</dbReference>
<evidence type="ECO:0000313" key="3">
    <source>
        <dbReference type="Proteomes" id="UP000199041"/>
    </source>
</evidence>
<dbReference type="EMBL" id="FNQY01000012">
    <property type="protein sequence ID" value="SEA27472.1"/>
    <property type="molecule type" value="Genomic_DNA"/>
</dbReference>
<accession>A0A1H3ZVZ1</accession>
<evidence type="ECO:0000313" key="2">
    <source>
        <dbReference type="EMBL" id="SEA27472.1"/>
    </source>
</evidence>
<keyword evidence="1" id="KW-1133">Transmembrane helix</keyword>
<organism evidence="2 3">
    <name type="scientific">Arachidicoccus rhizosphaerae</name>
    <dbReference type="NCBI Taxonomy" id="551991"/>
    <lineage>
        <taxon>Bacteria</taxon>
        <taxon>Pseudomonadati</taxon>
        <taxon>Bacteroidota</taxon>
        <taxon>Chitinophagia</taxon>
        <taxon>Chitinophagales</taxon>
        <taxon>Chitinophagaceae</taxon>
        <taxon>Arachidicoccus</taxon>
    </lineage>
</organism>
<dbReference type="SUPFAM" id="SSF75005">
    <property type="entry name" value="Arabinanase/levansucrase/invertase"/>
    <property type="match status" value="1"/>
</dbReference>